<evidence type="ECO:0000259" key="2">
    <source>
        <dbReference type="Pfam" id="PF04366"/>
    </source>
</evidence>
<evidence type="ECO:0000313" key="3">
    <source>
        <dbReference type="EMBL" id="GGA72281.1"/>
    </source>
</evidence>
<evidence type="ECO:0000313" key="4">
    <source>
        <dbReference type="Proteomes" id="UP000619743"/>
    </source>
</evidence>
<name>A0A8J2U3W5_9GAMM</name>
<sequence>MRRLVASIIAPVVIVVASFSAAADPAEERAEIDKESKSILQKVYKEEPAAKTLVNSSAGYATFSNVQVNLIFVAAGGGSGVVIDRSSGKRTYMSMGEGGIGLGLGAKDFRALFVFHTEKAMEQFVDDGWGFGAEADAAAKSGDKGAEASGGTTYGDITVYQLTEAGLALQATVKGTKYWKNDDLN</sequence>
<dbReference type="Pfam" id="PF04366">
    <property type="entry name" value="Ysc84"/>
    <property type="match status" value="1"/>
</dbReference>
<dbReference type="Proteomes" id="UP000619743">
    <property type="component" value="Unassembled WGS sequence"/>
</dbReference>
<keyword evidence="1" id="KW-0732">Signal</keyword>
<dbReference type="OrthoDB" id="117166at2"/>
<accession>A0A8J2U3W5</accession>
<comment type="caution">
    <text evidence="3">The sequence shown here is derived from an EMBL/GenBank/DDBJ whole genome shotgun (WGS) entry which is preliminary data.</text>
</comment>
<dbReference type="EMBL" id="BMDX01000004">
    <property type="protein sequence ID" value="GGA72281.1"/>
    <property type="molecule type" value="Genomic_DNA"/>
</dbReference>
<evidence type="ECO:0000256" key="1">
    <source>
        <dbReference type="SAM" id="SignalP"/>
    </source>
</evidence>
<dbReference type="RefSeq" id="WP_087505084.1">
    <property type="nucleotide sequence ID" value="NZ_BMDX01000004.1"/>
</dbReference>
<feature type="chain" id="PRO_5035187044" description="Ysc84 actin-binding domain-containing protein" evidence="1">
    <location>
        <begin position="23"/>
        <end position="185"/>
    </location>
</feature>
<keyword evidence="4" id="KW-1185">Reference proteome</keyword>
<reference evidence="4" key="1">
    <citation type="journal article" date="2019" name="Int. J. Syst. Evol. Microbiol.">
        <title>The Global Catalogue of Microorganisms (GCM) 10K type strain sequencing project: providing services to taxonomists for standard genome sequencing and annotation.</title>
        <authorList>
            <consortium name="The Broad Institute Genomics Platform"/>
            <consortium name="The Broad Institute Genome Sequencing Center for Infectious Disease"/>
            <person name="Wu L."/>
            <person name="Ma J."/>
        </authorList>
    </citation>
    <scope>NUCLEOTIDE SEQUENCE [LARGE SCALE GENOMIC DNA]</scope>
    <source>
        <strain evidence="4">CGMCC 1.10130</strain>
    </source>
</reference>
<feature type="signal peptide" evidence="1">
    <location>
        <begin position="1"/>
        <end position="22"/>
    </location>
</feature>
<dbReference type="AlphaFoldDB" id="A0A8J2U3W5"/>
<protein>
    <recommendedName>
        <fullName evidence="2">Ysc84 actin-binding domain-containing protein</fullName>
    </recommendedName>
</protein>
<feature type="domain" description="Ysc84 actin-binding" evidence="2">
    <location>
        <begin position="97"/>
        <end position="185"/>
    </location>
</feature>
<gene>
    <name evidence="3" type="ORF">GCM10011369_12550</name>
</gene>
<dbReference type="InterPro" id="IPR007461">
    <property type="entry name" value="Ysc84_actin-binding"/>
</dbReference>
<proteinExistence type="predicted"/>
<organism evidence="3 4">
    <name type="scientific">Neiella marina</name>
    <dbReference type="NCBI Taxonomy" id="508461"/>
    <lineage>
        <taxon>Bacteria</taxon>
        <taxon>Pseudomonadati</taxon>
        <taxon>Pseudomonadota</taxon>
        <taxon>Gammaproteobacteria</taxon>
        <taxon>Alteromonadales</taxon>
        <taxon>Echinimonadaceae</taxon>
        <taxon>Neiella</taxon>
    </lineage>
</organism>